<organism evidence="3 4">
    <name type="scientific">Streptomyces axinellae</name>
    <dbReference type="NCBI Taxonomy" id="552788"/>
    <lineage>
        <taxon>Bacteria</taxon>
        <taxon>Bacillati</taxon>
        <taxon>Actinomycetota</taxon>
        <taxon>Actinomycetes</taxon>
        <taxon>Kitasatosporales</taxon>
        <taxon>Streptomycetaceae</taxon>
        <taxon>Streptomyces</taxon>
    </lineage>
</organism>
<sequence length="378" mass="41025">MTQVVRSRRIAARTAALLCAVVLAGGLPQPGATARSRPGPAEPAAQVPERIAVLYREASAASARFERAHRKADRQRAVVTRTQRAVSRGKKRLRRQHLQLGKVARSQYQQGGWTPGAQLMMTRSPESLLEQLRAQRQGDHAFVRLLHATRTTQHRLERNRARGRAVLRRLKRNEAREAHAKHTVEARLAQAERQLHRARAARDARAVGPVTRAAQALPVAEGDGCAYAPPDSGRRAKGVTRARGGKWTAPVSDYVLSAGFASSGERWAHHHTGQDFAVPAGTPVHAVGAGKVVSTNCGDAFGNQIVIRHSDGYCTQYAHLSRIHVRAGQKVAAGELIGLSGNTGNSTGPHLHFEARVTPGMGSGVEPVRWLRDRGVRV</sequence>
<evidence type="ECO:0000259" key="2">
    <source>
        <dbReference type="Pfam" id="PF01551"/>
    </source>
</evidence>
<dbReference type="Proteomes" id="UP001501447">
    <property type="component" value="Unassembled WGS sequence"/>
</dbReference>
<gene>
    <name evidence="3" type="ORF">GCM10009863_62280</name>
</gene>
<dbReference type="PANTHER" id="PTHR21666:SF270">
    <property type="entry name" value="MUREIN HYDROLASE ACTIVATOR ENVC"/>
    <property type="match status" value="1"/>
</dbReference>
<dbReference type="InterPro" id="IPR006311">
    <property type="entry name" value="TAT_signal"/>
</dbReference>
<reference evidence="3 4" key="1">
    <citation type="journal article" date="2019" name="Int. J. Syst. Evol. Microbiol.">
        <title>The Global Catalogue of Microorganisms (GCM) 10K type strain sequencing project: providing services to taxonomists for standard genome sequencing and annotation.</title>
        <authorList>
            <consortium name="The Broad Institute Genomics Platform"/>
            <consortium name="The Broad Institute Genome Sequencing Center for Infectious Disease"/>
            <person name="Wu L."/>
            <person name="Ma J."/>
        </authorList>
    </citation>
    <scope>NUCLEOTIDE SEQUENCE [LARGE SCALE GENOMIC DNA]</scope>
    <source>
        <strain evidence="3 4">JCM 16373</strain>
    </source>
</reference>
<keyword evidence="1" id="KW-0732">Signal</keyword>
<dbReference type="EMBL" id="BAAARJ010000029">
    <property type="protein sequence ID" value="GAA2637168.1"/>
    <property type="molecule type" value="Genomic_DNA"/>
</dbReference>
<dbReference type="CDD" id="cd12797">
    <property type="entry name" value="M23_peptidase"/>
    <property type="match status" value="1"/>
</dbReference>
<protein>
    <submittedName>
        <fullName evidence="3">M23 family metallopeptidase</fullName>
    </submittedName>
</protein>
<dbReference type="PANTHER" id="PTHR21666">
    <property type="entry name" value="PEPTIDASE-RELATED"/>
    <property type="match status" value="1"/>
</dbReference>
<dbReference type="Gene3D" id="2.70.70.10">
    <property type="entry name" value="Glucose Permease (Domain IIA)"/>
    <property type="match status" value="1"/>
</dbReference>
<dbReference type="PROSITE" id="PS51318">
    <property type="entry name" value="TAT"/>
    <property type="match status" value="1"/>
</dbReference>
<feature type="chain" id="PRO_5047081228" evidence="1">
    <location>
        <begin position="25"/>
        <end position="378"/>
    </location>
</feature>
<comment type="caution">
    <text evidence="3">The sequence shown here is derived from an EMBL/GenBank/DDBJ whole genome shotgun (WGS) entry which is preliminary data.</text>
</comment>
<evidence type="ECO:0000256" key="1">
    <source>
        <dbReference type="SAM" id="SignalP"/>
    </source>
</evidence>
<dbReference type="InterPro" id="IPR011055">
    <property type="entry name" value="Dup_hybrid_motif"/>
</dbReference>
<evidence type="ECO:0000313" key="4">
    <source>
        <dbReference type="Proteomes" id="UP001501447"/>
    </source>
</evidence>
<dbReference type="SUPFAM" id="SSF51261">
    <property type="entry name" value="Duplicated hybrid motif"/>
    <property type="match status" value="1"/>
</dbReference>
<name>A0ABN3QWW2_9ACTN</name>
<feature type="signal peptide" evidence="1">
    <location>
        <begin position="1"/>
        <end position="24"/>
    </location>
</feature>
<proteinExistence type="predicted"/>
<dbReference type="Pfam" id="PF01551">
    <property type="entry name" value="Peptidase_M23"/>
    <property type="match status" value="1"/>
</dbReference>
<dbReference type="RefSeq" id="WP_344570418.1">
    <property type="nucleotide sequence ID" value="NZ_BAAARJ010000029.1"/>
</dbReference>
<evidence type="ECO:0000313" key="3">
    <source>
        <dbReference type="EMBL" id="GAA2637168.1"/>
    </source>
</evidence>
<dbReference type="InterPro" id="IPR050570">
    <property type="entry name" value="Cell_wall_metabolism_enzyme"/>
</dbReference>
<accession>A0ABN3QWW2</accession>
<feature type="domain" description="M23ase beta-sheet core" evidence="2">
    <location>
        <begin position="270"/>
        <end position="357"/>
    </location>
</feature>
<dbReference type="InterPro" id="IPR016047">
    <property type="entry name" value="M23ase_b-sheet_dom"/>
</dbReference>
<keyword evidence="4" id="KW-1185">Reference proteome</keyword>